<dbReference type="InterPro" id="IPR036061">
    <property type="entry name" value="CheW-like_dom_sf"/>
</dbReference>
<dbReference type="Gene3D" id="2.40.50.180">
    <property type="entry name" value="CheA-289, Domain 4"/>
    <property type="match status" value="1"/>
</dbReference>
<protein>
    <submittedName>
        <fullName evidence="2">Purine-binding chemotaxis protein CheW</fullName>
    </submittedName>
</protein>
<dbReference type="PROSITE" id="PS50851">
    <property type="entry name" value="CHEW"/>
    <property type="match status" value="1"/>
</dbReference>
<dbReference type="STRING" id="1206085.SAMN05443575_1898"/>
<dbReference type="Gene3D" id="2.30.30.40">
    <property type="entry name" value="SH3 Domains"/>
    <property type="match status" value="1"/>
</dbReference>
<reference evidence="3" key="1">
    <citation type="submission" date="2016-11" db="EMBL/GenBank/DDBJ databases">
        <authorList>
            <person name="Varghese N."/>
            <person name="Submissions S."/>
        </authorList>
    </citation>
    <scope>NUCLEOTIDE SEQUENCE [LARGE SCALE GENOMIC DNA]</scope>
    <source>
        <strain evidence="3">DSM 45627</strain>
    </source>
</reference>
<sequence>MTHQLATFTLCNDLYGVPVDRVQEVLQDQRSTGVPLAPGAVSGLMNLRGEVVLVLDLRRRLALADRTAEETPTSVVIRIDGEVISLLVDRIGDVVDVDPAIFESPPETLGGVARELIEGAYKLDDRLLLALDVDRAVTVAA</sequence>
<accession>A0A1M5IHT8</accession>
<dbReference type="InterPro" id="IPR039315">
    <property type="entry name" value="CheW"/>
</dbReference>
<evidence type="ECO:0000313" key="3">
    <source>
        <dbReference type="Proteomes" id="UP000186132"/>
    </source>
</evidence>
<dbReference type="GO" id="GO:0006935">
    <property type="term" value="P:chemotaxis"/>
    <property type="evidence" value="ECO:0007669"/>
    <property type="project" value="InterPro"/>
</dbReference>
<name>A0A1M5IHT8_9ACTN</name>
<gene>
    <name evidence="2" type="ORF">SAMN05443575_1898</name>
</gene>
<evidence type="ECO:0000259" key="1">
    <source>
        <dbReference type="PROSITE" id="PS50851"/>
    </source>
</evidence>
<dbReference type="AlphaFoldDB" id="A0A1M5IHT8"/>
<dbReference type="OrthoDB" id="9790406at2"/>
<dbReference type="GO" id="GO:0007165">
    <property type="term" value="P:signal transduction"/>
    <property type="evidence" value="ECO:0007669"/>
    <property type="project" value="InterPro"/>
</dbReference>
<dbReference type="SUPFAM" id="SSF50341">
    <property type="entry name" value="CheW-like"/>
    <property type="match status" value="1"/>
</dbReference>
<dbReference type="GO" id="GO:0005829">
    <property type="term" value="C:cytosol"/>
    <property type="evidence" value="ECO:0007669"/>
    <property type="project" value="TreeGrafter"/>
</dbReference>
<dbReference type="Proteomes" id="UP000186132">
    <property type="component" value="Unassembled WGS sequence"/>
</dbReference>
<organism evidence="2 3">
    <name type="scientific">Jatrophihabitans endophyticus</name>
    <dbReference type="NCBI Taxonomy" id="1206085"/>
    <lineage>
        <taxon>Bacteria</taxon>
        <taxon>Bacillati</taxon>
        <taxon>Actinomycetota</taxon>
        <taxon>Actinomycetes</taxon>
        <taxon>Jatrophihabitantales</taxon>
        <taxon>Jatrophihabitantaceae</taxon>
        <taxon>Jatrophihabitans</taxon>
    </lineage>
</organism>
<keyword evidence="3" id="KW-1185">Reference proteome</keyword>
<dbReference type="Pfam" id="PF01584">
    <property type="entry name" value="CheW"/>
    <property type="match status" value="1"/>
</dbReference>
<evidence type="ECO:0000313" key="2">
    <source>
        <dbReference type="EMBL" id="SHG27821.1"/>
    </source>
</evidence>
<dbReference type="InterPro" id="IPR002545">
    <property type="entry name" value="CheW-lke_dom"/>
</dbReference>
<dbReference type="EMBL" id="FQVU01000002">
    <property type="protein sequence ID" value="SHG27821.1"/>
    <property type="molecule type" value="Genomic_DNA"/>
</dbReference>
<dbReference type="RefSeq" id="WP_073388986.1">
    <property type="nucleotide sequence ID" value="NZ_FQVU01000002.1"/>
</dbReference>
<proteinExistence type="predicted"/>
<dbReference type="PANTHER" id="PTHR22617:SF23">
    <property type="entry name" value="CHEMOTAXIS PROTEIN CHEW"/>
    <property type="match status" value="1"/>
</dbReference>
<dbReference type="PANTHER" id="PTHR22617">
    <property type="entry name" value="CHEMOTAXIS SENSOR HISTIDINE KINASE-RELATED"/>
    <property type="match status" value="1"/>
</dbReference>
<dbReference type="SMART" id="SM00260">
    <property type="entry name" value="CheW"/>
    <property type="match status" value="1"/>
</dbReference>
<feature type="domain" description="CheW-like" evidence="1">
    <location>
        <begin position="2"/>
        <end position="141"/>
    </location>
</feature>